<evidence type="ECO:0000313" key="1">
    <source>
        <dbReference type="EMBL" id="EKO14519.1"/>
    </source>
</evidence>
<evidence type="ECO:0000313" key="2">
    <source>
        <dbReference type="Proteomes" id="UP000006253"/>
    </source>
</evidence>
<name>A0A0E2AZW9_9LEPT</name>
<organism evidence="1 2">
    <name type="scientific">Leptospira kirschneri str. H1</name>
    <dbReference type="NCBI Taxonomy" id="1049966"/>
    <lineage>
        <taxon>Bacteria</taxon>
        <taxon>Pseudomonadati</taxon>
        <taxon>Spirochaetota</taxon>
        <taxon>Spirochaetia</taxon>
        <taxon>Leptospirales</taxon>
        <taxon>Leptospiraceae</taxon>
        <taxon>Leptospira</taxon>
    </lineage>
</organism>
<dbReference type="Proteomes" id="UP000006253">
    <property type="component" value="Unassembled WGS sequence"/>
</dbReference>
<accession>A0A0E2AZW9</accession>
<protein>
    <submittedName>
        <fullName evidence="1">Uncharacterized protein</fullName>
    </submittedName>
</protein>
<dbReference type="EMBL" id="AHMY02000054">
    <property type="protein sequence ID" value="EKO14519.1"/>
    <property type="molecule type" value="Genomic_DNA"/>
</dbReference>
<dbReference type="AlphaFoldDB" id="A0A0E2AZW9"/>
<reference evidence="1 2" key="1">
    <citation type="submission" date="2012-10" db="EMBL/GenBank/DDBJ databases">
        <authorList>
            <person name="Harkins D.M."/>
            <person name="Durkin A.S."/>
            <person name="Brinkac L.M."/>
            <person name="Selengut J.D."/>
            <person name="Sanka R."/>
            <person name="DePew J."/>
            <person name="Purushe J."/>
            <person name="Peacock S.J."/>
            <person name="Thaipadungpanit J."/>
            <person name="Wuthiekanun V.W."/>
            <person name="Day N.P."/>
            <person name="Vinetz J.M."/>
            <person name="Sutton G.G."/>
            <person name="Nelson W.C."/>
            <person name="Fouts D.E."/>
        </authorList>
    </citation>
    <scope>NUCLEOTIDE SEQUENCE [LARGE SCALE GENOMIC DNA]</scope>
    <source>
        <strain evidence="1 2">H1</strain>
    </source>
</reference>
<comment type="caution">
    <text evidence="1">The sequence shown here is derived from an EMBL/GenBank/DDBJ whole genome shotgun (WGS) entry which is preliminary data.</text>
</comment>
<gene>
    <name evidence="1" type="ORF">LEP1GSC081_3836</name>
</gene>
<proteinExistence type="predicted"/>
<sequence length="48" mass="5788">MCCVGSFIFLYLYSELNIFPHWVVRPARFNKCFVLFGKNLNLFLKREL</sequence>